<dbReference type="AlphaFoldDB" id="A0A0F5JIS9"/>
<dbReference type="RefSeq" id="WP_046145539.1">
    <property type="nucleotide sequence ID" value="NZ_KQ033912.1"/>
</dbReference>
<reference evidence="2 3" key="1">
    <citation type="submission" date="2013-04" db="EMBL/GenBank/DDBJ databases">
        <title>The Genome Sequence of Parabacteroides goldsteinii DSM 19448.</title>
        <authorList>
            <consortium name="The Broad Institute Genomics Platform"/>
            <person name="Earl A."/>
            <person name="Ward D."/>
            <person name="Feldgarden M."/>
            <person name="Gevers D."/>
            <person name="Martens E."/>
            <person name="Sakamoto M."/>
            <person name="Benno Y."/>
            <person name="Song Y."/>
            <person name="Liu C."/>
            <person name="Lee J."/>
            <person name="Bolanos M."/>
            <person name="Vaisanen M.L."/>
            <person name="Finegold S.M."/>
            <person name="Walker B."/>
            <person name="Young S."/>
            <person name="Zeng Q."/>
            <person name="Gargeya S."/>
            <person name="Fitzgerald M."/>
            <person name="Haas B."/>
            <person name="Abouelleil A."/>
            <person name="Allen A.W."/>
            <person name="Alvarado L."/>
            <person name="Arachchi H.M."/>
            <person name="Berlin A.M."/>
            <person name="Chapman S.B."/>
            <person name="Gainer-Dewar J."/>
            <person name="Goldberg J."/>
            <person name="Griggs A."/>
            <person name="Gujja S."/>
            <person name="Hansen M."/>
            <person name="Howarth C."/>
            <person name="Imamovic A."/>
            <person name="Ireland A."/>
            <person name="Larimer J."/>
            <person name="McCowan C."/>
            <person name="Murphy C."/>
            <person name="Pearson M."/>
            <person name="Poon T.W."/>
            <person name="Priest M."/>
            <person name="Roberts A."/>
            <person name="Saif S."/>
            <person name="Shea T."/>
            <person name="Sisk P."/>
            <person name="Sykes S."/>
            <person name="Wortman J."/>
            <person name="Nusbaum C."/>
            <person name="Birren B."/>
        </authorList>
    </citation>
    <scope>NUCLEOTIDE SEQUENCE [LARGE SCALE GENOMIC DNA]</scope>
    <source>
        <strain evidence="2 3">DSM 19448</strain>
    </source>
</reference>
<protein>
    <submittedName>
        <fullName evidence="2">Uncharacterized protein</fullName>
    </submittedName>
</protein>
<keyword evidence="1" id="KW-0732">Signal</keyword>
<comment type="caution">
    <text evidence="2">The sequence shown here is derived from an EMBL/GenBank/DDBJ whole genome shotgun (WGS) entry which is preliminary data.</text>
</comment>
<dbReference type="STRING" id="927665.HMPREF1535_01153"/>
<dbReference type="PATRIC" id="fig|927665.4.peg.1178"/>
<evidence type="ECO:0000313" key="2">
    <source>
        <dbReference type="EMBL" id="KKB57706.1"/>
    </source>
</evidence>
<gene>
    <name evidence="2" type="ORF">HMPREF1535_01153</name>
</gene>
<proteinExistence type="predicted"/>
<dbReference type="Gene3D" id="2.120.10.30">
    <property type="entry name" value="TolB, C-terminal domain"/>
    <property type="match status" value="1"/>
</dbReference>
<feature type="chain" id="PRO_5002490083" evidence="1">
    <location>
        <begin position="23"/>
        <end position="480"/>
    </location>
</feature>
<dbReference type="InterPro" id="IPR011659">
    <property type="entry name" value="WD40"/>
</dbReference>
<dbReference type="EMBL" id="AQHV01000008">
    <property type="protein sequence ID" value="KKB57706.1"/>
    <property type="molecule type" value="Genomic_DNA"/>
</dbReference>
<sequence>MIYNIKRLIRLTMLLVCTACTSQPKQVTEVSEPAPIYPDYANVTIPYNIAPLNFLLRNEVSALQVTVSGQQESLTVHGNRKVCFPLRKWKNLLEAEKGQTLTVTITAKVEGKWLQYPTFTWKVVSEKLDSFLSYRLIEPGYEVWNTIQLCERNIETFEEKVIADNNLVDGNCMNCHIYGKQSGNLSLFHLRGKNGGTILNRNGVLRKLSLKNDQMVSGAVYGDFHPSGRYGVFSSNIIIPAYHAQNNKRLEVYDTVSDLVIADFDNNKMLISPQTARKEVFETFPTFSADGNWIYYCASPAVELPDSLHQLHYSLCRIAFDAEKGEWGNHIDTLWNAAEHHASVCFPKASPDGRYLLYSVADCGTFPIWHRETDLKLMDLQNGQIDSLPTINSDRSDTYHSWSSNSRWFVFASKRGDGQYGKPYFAYISPDGTAGKPFVLPQKDPEHYDYTFKSYNIPELSSTPVPFDAFDICRIYQEHE</sequence>
<feature type="signal peptide" evidence="1">
    <location>
        <begin position="1"/>
        <end position="22"/>
    </location>
</feature>
<dbReference type="InterPro" id="IPR011042">
    <property type="entry name" value="6-blade_b-propeller_TolB-like"/>
</dbReference>
<dbReference type="HOGENOM" id="CLU_042630_0_0_10"/>
<name>A0A0F5JIS9_9BACT</name>
<dbReference type="Pfam" id="PF07676">
    <property type="entry name" value="PD40"/>
    <property type="match status" value="2"/>
</dbReference>
<dbReference type="SUPFAM" id="SSF82171">
    <property type="entry name" value="DPP6 N-terminal domain-like"/>
    <property type="match status" value="1"/>
</dbReference>
<evidence type="ECO:0000256" key="1">
    <source>
        <dbReference type="SAM" id="SignalP"/>
    </source>
</evidence>
<accession>A0A0F5JIS9</accession>
<dbReference type="Proteomes" id="UP000033047">
    <property type="component" value="Unassembled WGS sequence"/>
</dbReference>
<organism evidence="2 3">
    <name type="scientific">Parabacteroides goldsteinii DSM 19448 = WAL 12034</name>
    <dbReference type="NCBI Taxonomy" id="927665"/>
    <lineage>
        <taxon>Bacteria</taxon>
        <taxon>Pseudomonadati</taxon>
        <taxon>Bacteroidota</taxon>
        <taxon>Bacteroidia</taxon>
        <taxon>Bacteroidales</taxon>
        <taxon>Tannerellaceae</taxon>
        <taxon>Parabacteroides</taxon>
    </lineage>
</organism>
<evidence type="ECO:0000313" key="3">
    <source>
        <dbReference type="Proteomes" id="UP000033047"/>
    </source>
</evidence>